<name>A0AAV9ACF1_ACOGR</name>
<gene>
    <name evidence="1" type="ORF">QJS04_geneDACA008711</name>
</gene>
<dbReference type="AlphaFoldDB" id="A0AAV9ACF1"/>
<evidence type="ECO:0000313" key="1">
    <source>
        <dbReference type="EMBL" id="KAK1261867.1"/>
    </source>
</evidence>
<organism evidence="1 2">
    <name type="scientific">Acorus gramineus</name>
    <name type="common">Dwarf sweet flag</name>
    <dbReference type="NCBI Taxonomy" id="55184"/>
    <lineage>
        <taxon>Eukaryota</taxon>
        <taxon>Viridiplantae</taxon>
        <taxon>Streptophyta</taxon>
        <taxon>Embryophyta</taxon>
        <taxon>Tracheophyta</taxon>
        <taxon>Spermatophyta</taxon>
        <taxon>Magnoliopsida</taxon>
        <taxon>Liliopsida</taxon>
        <taxon>Acoraceae</taxon>
        <taxon>Acorus</taxon>
    </lineage>
</organism>
<evidence type="ECO:0000313" key="2">
    <source>
        <dbReference type="Proteomes" id="UP001179952"/>
    </source>
</evidence>
<reference evidence="1" key="1">
    <citation type="journal article" date="2023" name="Nat. Commun.">
        <title>Diploid and tetraploid genomes of Acorus and the evolution of monocots.</title>
        <authorList>
            <person name="Ma L."/>
            <person name="Liu K.W."/>
            <person name="Li Z."/>
            <person name="Hsiao Y.Y."/>
            <person name="Qi Y."/>
            <person name="Fu T."/>
            <person name="Tang G.D."/>
            <person name="Zhang D."/>
            <person name="Sun W.H."/>
            <person name="Liu D.K."/>
            <person name="Li Y."/>
            <person name="Chen G.Z."/>
            <person name="Liu X.D."/>
            <person name="Liao X.Y."/>
            <person name="Jiang Y.T."/>
            <person name="Yu X."/>
            <person name="Hao Y."/>
            <person name="Huang J."/>
            <person name="Zhao X.W."/>
            <person name="Ke S."/>
            <person name="Chen Y.Y."/>
            <person name="Wu W.L."/>
            <person name="Hsu J.L."/>
            <person name="Lin Y.F."/>
            <person name="Huang M.D."/>
            <person name="Li C.Y."/>
            <person name="Huang L."/>
            <person name="Wang Z.W."/>
            <person name="Zhao X."/>
            <person name="Zhong W.Y."/>
            <person name="Peng D.H."/>
            <person name="Ahmad S."/>
            <person name="Lan S."/>
            <person name="Zhang J.S."/>
            <person name="Tsai W.C."/>
            <person name="Van de Peer Y."/>
            <person name="Liu Z.J."/>
        </authorList>
    </citation>
    <scope>NUCLEOTIDE SEQUENCE</scope>
    <source>
        <strain evidence="1">SCP</strain>
    </source>
</reference>
<comment type="caution">
    <text evidence="1">The sequence shown here is derived from an EMBL/GenBank/DDBJ whole genome shotgun (WGS) entry which is preliminary data.</text>
</comment>
<dbReference type="EMBL" id="JAUJYN010000010">
    <property type="protein sequence ID" value="KAK1261867.1"/>
    <property type="molecule type" value="Genomic_DNA"/>
</dbReference>
<sequence length="162" mass="18475">MKELLCKSSESLLHSYSEAQCNIFRQGTILKLSSLCPAINGQTSSGIFIEDCFISTTFQYIFSISWSSSVIMRKKAIIPEGDSSCNEEDENIKAILTMKARLKSSAERIDSYRGMIKGIVSQGLNRMTVESMWMTVWILNGLRRWINWGLQGPWLWMIFSIN</sequence>
<protein>
    <submittedName>
        <fullName evidence="1">Uncharacterized protein</fullName>
    </submittedName>
</protein>
<keyword evidence="2" id="KW-1185">Reference proteome</keyword>
<dbReference type="Proteomes" id="UP001179952">
    <property type="component" value="Unassembled WGS sequence"/>
</dbReference>
<reference evidence="1" key="2">
    <citation type="submission" date="2023-06" db="EMBL/GenBank/DDBJ databases">
        <authorList>
            <person name="Ma L."/>
            <person name="Liu K.-W."/>
            <person name="Li Z."/>
            <person name="Hsiao Y.-Y."/>
            <person name="Qi Y."/>
            <person name="Fu T."/>
            <person name="Tang G."/>
            <person name="Zhang D."/>
            <person name="Sun W.-H."/>
            <person name="Liu D.-K."/>
            <person name="Li Y."/>
            <person name="Chen G.-Z."/>
            <person name="Liu X.-D."/>
            <person name="Liao X.-Y."/>
            <person name="Jiang Y.-T."/>
            <person name="Yu X."/>
            <person name="Hao Y."/>
            <person name="Huang J."/>
            <person name="Zhao X.-W."/>
            <person name="Ke S."/>
            <person name="Chen Y.-Y."/>
            <person name="Wu W.-L."/>
            <person name="Hsu J.-L."/>
            <person name="Lin Y.-F."/>
            <person name="Huang M.-D."/>
            <person name="Li C.-Y."/>
            <person name="Huang L."/>
            <person name="Wang Z.-W."/>
            <person name="Zhao X."/>
            <person name="Zhong W.-Y."/>
            <person name="Peng D.-H."/>
            <person name="Ahmad S."/>
            <person name="Lan S."/>
            <person name="Zhang J.-S."/>
            <person name="Tsai W.-C."/>
            <person name="Van De Peer Y."/>
            <person name="Liu Z.-J."/>
        </authorList>
    </citation>
    <scope>NUCLEOTIDE SEQUENCE</scope>
    <source>
        <strain evidence="1">SCP</strain>
        <tissue evidence="1">Leaves</tissue>
    </source>
</reference>
<proteinExistence type="predicted"/>
<accession>A0AAV9ACF1</accession>